<accession>A0A0K2V6U2</accession>
<sequence>MKPISSSMATSTSKIWGSAKPRFIVEKPLNPLWFGGVIGPYFFKNEAGAIVTVKRLHYREMINNFLWMELNNIDLSKVFFQQNGTTCHKQRKISFFYGKS</sequence>
<dbReference type="EMBL" id="HACA01028689">
    <property type="protein sequence ID" value="CDW46050.1"/>
    <property type="molecule type" value="Transcribed_RNA"/>
</dbReference>
<proteinExistence type="predicted"/>
<evidence type="ECO:0000313" key="1">
    <source>
        <dbReference type="EMBL" id="CDW46050.1"/>
    </source>
</evidence>
<reference evidence="1" key="1">
    <citation type="submission" date="2014-05" db="EMBL/GenBank/DDBJ databases">
        <authorList>
            <person name="Chronopoulou M."/>
        </authorList>
    </citation>
    <scope>NUCLEOTIDE SEQUENCE</scope>
    <source>
        <tissue evidence="1">Whole organism</tissue>
    </source>
</reference>
<name>A0A0K2V6U2_LEPSM</name>
<dbReference type="AlphaFoldDB" id="A0A0K2V6U2"/>
<protein>
    <submittedName>
        <fullName evidence="1">Putative LOC100572414 [Acyrthosiphon pisum]</fullName>
    </submittedName>
</protein>
<organism evidence="1">
    <name type="scientific">Lepeophtheirus salmonis</name>
    <name type="common">Salmon louse</name>
    <name type="synonym">Caligus salmonis</name>
    <dbReference type="NCBI Taxonomy" id="72036"/>
    <lineage>
        <taxon>Eukaryota</taxon>
        <taxon>Metazoa</taxon>
        <taxon>Ecdysozoa</taxon>
        <taxon>Arthropoda</taxon>
        <taxon>Crustacea</taxon>
        <taxon>Multicrustacea</taxon>
        <taxon>Hexanauplia</taxon>
        <taxon>Copepoda</taxon>
        <taxon>Siphonostomatoida</taxon>
        <taxon>Caligidae</taxon>
        <taxon>Lepeophtheirus</taxon>
    </lineage>
</organism>